<dbReference type="AlphaFoldDB" id="A0A0G0Q974"/>
<dbReference type="Proteomes" id="UP000034137">
    <property type="component" value="Unassembled WGS sequence"/>
</dbReference>
<organism evidence="2 3">
    <name type="scientific">Candidatus Falkowbacteria bacterium GW2011_GWF2_39_8</name>
    <dbReference type="NCBI Taxonomy" id="1618642"/>
    <lineage>
        <taxon>Bacteria</taxon>
        <taxon>Candidatus Falkowiibacteriota</taxon>
    </lineage>
</organism>
<evidence type="ECO:0000313" key="2">
    <source>
        <dbReference type="EMBL" id="KKR33881.1"/>
    </source>
</evidence>
<comment type="caution">
    <text evidence="2">The sequence shown here is derived from an EMBL/GenBank/DDBJ whole genome shotgun (WGS) entry which is preliminary data.</text>
</comment>
<feature type="domain" description="IrrE N-terminal-like" evidence="1">
    <location>
        <begin position="36"/>
        <end position="175"/>
    </location>
</feature>
<accession>A0A0G0Q974</accession>
<dbReference type="PANTHER" id="PTHR43236">
    <property type="entry name" value="ANTITOXIN HIGA1"/>
    <property type="match status" value="1"/>
</dbReference>
<evidence type="ECO:0000259" key="1">
    <source>
        <dbReference type="Pfam" id="PF06114"/>
    </source>
</evidence>
<evidence type="ECO:0000313" key="3">
    <source>
        <dbReference type="Proteomes" id="UP000034137"/>
    </source>
</evidence>
<sequence>MADFINEKVKLAVESAEKILSKHKITKAPVNIEKIAESMGIDVAKIKFSTDEISGAIKMRGKEGRPVIAVNQDHCAERQRFTIAHEIGHFVLHSIDNLHVDSNSVYFRDSNALHTTTNVKEVQANQFAAELLMPRDMVIADLRGKFKLINKDEDVKTVAGLAKKYNVSQQAMMIRIGGLVI</sequence>
<dbReference type="Pfam" id="PF06114">
    <property type="entry name" value="Peptidase_M78"/>
    <property type="match status" value="1"/>
</dbReference>
<dbReference type="EMBL" id="LBXO01000002">
    <property type="protein sequence ID" value="KKR33881.1"/>
    <property type="molecule type" value="Genomic_DNA"/>
</dbReference>
<dbReference type="InterPro" id="IPR010359">
    <property type="entry name" value="IrrE_HExxH"/>
</dbReference>
<dbReference type="Gene3D" id="1.10.10.2910">
    <property type="match status" value="1"/>
</dbReference>
<reference evidence="2 3" key="1">
    <citation type="journal article" date="2015" name="Nature">
        <title>rRNA introns, odd ribosomes, and small enigmatic genomes across a large radiation of phyla.</title>
        <authorList>
            <person name="Brown C.T."/>
            <person name="Hug L.A."/>
            <person name="Thomas B.C."/>
            <person name="Sharon I."/>
            <person name="Castelle C.J."/>
            <person name="Singh A."/>
            <person name="Wilkins M.J."/>
            <person name="Williams K.H."/>
            <person name="Banfield J.F."/>
        </authorList>
    </citation>
    <scope>NUCLEOTIDE SEQUENCE [LARGE SCALE GENOMIC DNA]</scope>
</reference>
<gene>
    <name evidence="2" type="ORF">UT64_C0002G0020</name>
</gene>
<dbReference type="PANTHER" id="PTHR43236:SF2">
    <property type="entry name" value="BLL0069 PROTEIN"/>
    <property type="match status" value="1"/>
</dbReference>
<proteinExistence type="predicted"/>
<protein>
    <recommendedName>
        <fullName evidence="1">IrrE N-terminal-like domain-containing protein</fullName>
    </recommendedName>
</protein>
<dbReference type="PATRIC" id="fig|1618642.3.peg.70"/>
<dbReference type="InterPro" id="IPR052345">
    <property type="entry name" value="Rad_response_metalloprotease"/>
</dbReference>
<name>A0A0G0Q974_9BACT</name>